<comment type="caution">
    <text evidence="3">The sequence shown here is derived from an EMBL/GenBank/DDBJ whole genome shotgun (WGS) entry which is preliminary data.</text>
</comment>
<keyword evidence="4" id="KW-1185">Reference proteome</keyword>
<keyword evidence="1" id="KW-1133">Transmembrane helix</keyword>
<dbReference type="InterPro" id="IPR050834">
    <property type="entry name" value="Glycosyltransf_2"/>
</dbReference>
<dbReference type="PANTHER" id="PTHR43685:SF2">
    <property type="entry name" value="GLYCOSYLTRANSFERASE 2-LIKE DOMAIN-CONTAINING PROTEIN"/>
    <property type="match status" value="1"/>
</dbReference>
<dbReference type="EMBL" id="RJJR01000002">
    <property type="protein sequence ID" value="RNI38865.1"/>
    <property type="molecule type" value="Genomic_DNA"/>
</dbReference>
<dbReference type="Gene3D" id="3.90.550.10">
    <property type="entry name" value="Spore Coat Polysaccharide Biosynthesis Protein SpsA, Chain A"/>
    <property type="match status" value="1"/>
</dbReference>
<feature type="domain" description="Glycosyltransferase 2-like" evidence="2">
    <location>
        <begin position="7"/>
        <end position="130"/>
    </location>
</feature>
<evidence type="ECO:0000313" key="4">
    <source>
        <dbReference type="Proteomes" id="UP000267223"/>
    </source>
</evidence>
<dbReference type="PANTHER" id="PTHR43685">
    <property type="entry name" value="GLYCOSYLTRANSFERASE"/>
    <property type="match status" value="1"/>
</dbReference>
<evidence type="ECO:0000259" key="2">
    <source>
        <dbReference type="Pfam" id="PF00535"/>
    </source>
</evidence>
<accession>A0A3M9NMY5</accession>
<feature type="transmembrane region" description="Helical" evidence="1">
    <location>
        <begin position="240"/>
        <end position="260"/>
    </location>
</feature>
<gene>
    <name evidence="3" type="ORF">EFY79_04170</name>
</gene>
<protein>
    <submittedName>
        <fullName evidence="3">Glycosyltransferase</fullName>
    </submittedName>
</protein>
<keyword evidence="1" id="KW-0812">Transmembrane</keyword>
<dbReference type="GO" id="GO:0016740">
    <property type="term" value="F:transferase activity"/>
    <property type="evidence" value="ECO:0007669"/>
    <property type="project" value="UniProtKB-KW"/>
</dbReference>
<dbReference type="RefSeq" id="WP_123119428.1">
    <property type="nucleotide sequence ID" value="NZ_RJJR01000002.1"/>
</dbReference>
<organism evidence="3 4">
    <name type="scientific">Hanamia caeni</name>
    <dbReference type="NCBI Taxonomy" id="2294116"/>
    <lineage>
        <taxon>Bacteria</taxon>
        <taxon>Pseudomonadati</taxon>
        <taxon>Bacteroidota</taxon>
        <taxon>Chitinophagia</taxon>
        <taxon>Chitinophagales</taxon>
        <taxon>Chitinophagaceae</taxon>
        <taxon>Hanamia</taxon>
    </lineage>
</organism>
<dbReference type="CDD" id="cd04185">
    <property type="entry name" value="GT_2_like_b"/>
    <property type="match status" value="1"/>
</dbReference>
<proteinExistence type="predicted"/>
<reference evidence="3 4" key="1">
    <citation type="submission" date="2018-11" db="EMBL/GenBank/DDBJ databases">
        <title>Draft genome sequence of Ferruginibacter sp. BO-59.</title>
        <authorList>
            <person name="Im W.T."/>
        </authorList>
    </citation>
    <scope>NUCLEOTIDE SEQUENCE [LARGE SCALE GENOMIC DNA]</scope>
    <source>
        <strain evidence="3 4">BO-59</strain>
    </source>
</reference>
<dbReference type="OrthoDB" id="9771846at2"/>
<dbReference type="Proteomes" id="UP000267223">
    <property type="component" value="Unassembled WGS sequence"/>
</dbReference>
<keyword evidence="3" id="KW-0808">Transferase</keyword>
<dbReference type="SUPFAM" id="SSF53448">
    <property type="entry name" value="Nucleotide-diphospho-sugar transferases"/>
    <property type="match status" value="1"/>
</dbReference>
<evidence type="ECO:0000313" key="3">
    <source>
        <dbReference type="EMBL" id="RNI38865.1"/>
    </source>
</evidence>
<name>A0A3M9NMY5_9BACT</name>
<dbReference type="AlphaFoldDB" id="A0A3M9NMY5"/>
<sequence length="331" mass="38854">METVIAVVVTFNRQKLLAECLNALKNQTRIIDKILVINNGSTDSTENWLGAQRGIEYFTQENIGSGGGFNTGIRMAFEKKYDWIWLMDDDGFPKEDALENLLENSDDKMCLRNCAVINKEDKNSFVWKTGNCSGLDTVNEEIIHNYAHPFNGTLLHKDIIKKVGLPKKELFIWGDETEYYHRIITKYKIPFYTKTNSIHYHPASAYSYKKDWDFYTNWKIFYYVRNRFHILKTRYSGKPLIAFFSYIFFLVSFSGLILLFQKSNKLRKINFMLWPIKDAFSNNCEATPAVILQRLSEKKKHHFFHNFQLPYRRPKVALYHSGSGLHEFKKA</sequence>
<keyword evidence="1" id="KW-0472">Membrane</keyword>
<dbReference type="Pfam" id="PF00535">
    <property type="entry name" value="Glycos_transf_2"/>
    <property type="match status" value="1"/>
</dbReference>
<evidence type="ECO:0000256" key="1">
    <source>
        <dbReference type="SAM" id="Phobius"/>
    </source>
</evidence>
<dbReference type="InterPro" id="IPR029044">
    <property type="entry name" value="Nucleotide-diphossugar_trans"/>
</dbReference>
<dbReference type="InterPro" id="IPR001173">
    <property type="entry name" value="Glyco_trans_2-like"/>
</dbReference>